<proteinExistence type="predicted"/>
<dbReference type="Gene3D" id="1.10.10.60">
    <property type="entry name" value="Homeodomain-like"/>
    <property type="match status" value="1"/>
</dbReference>
<dbReference type="PANTHER" id="PTHR30055:SF238">
    <property type="entry name" value="MYCOFACTOCIN BIOSYNTHESIS TRANSCRIPTIONAL REGULATOR MFTR-RELATED"/>
    <property type="match status" value="1"/>
</dbReference>
<dbReference type="PANTHER" id="PTHR30055">
    <property type="entry name" value="HTH-TYPE TRANSCRIPTIONAL REGULATOR RUTR"/>
    <property type="match status" value="1"/>
</dbReference>
<keyword evidence="1" id="KW-0805">Transcription regulation</keyword>
<organism evidence="6 7">
    <name type="scientific">Microbacterium invictum</name>
    <dbReference type="NCBI Taxonomy" id="515415"/>
    <lineage>
        <taxon>Bacteria</taxon>
        <taxon>Bacillati</taxon>
        <taxon>Actinomycetota</taxon>
        <taxon>Actinomycetes</taxon>
        <taxon>Micrococcales</taxon>
        <taxon>Microbacteriaceae</taxon>
        <taxon>Microbacterium</taxon>
    </lineage>
</organism>
<dbReference type="Pfam" id="PF00440">
    <property type="entry name" value="TetR_N"/>
    <property type="match status" value="1"/>
</dbReference>
<dbReference type="InterPro" id="IPR001647">
    <property type="entry name" value="HTH_TetR"/>
</dbReference>
<dbReference type="Gene3D" id="1.10.357.10">
    <property type="entry name" value="Tetracycline Repressor, domain 2"/>
    <property type="match status" value="1"/>
</dbReference>
<dbReference type="GO" id="GO:0000976">
    <property type="term" value="F:transcription cis-regulatory region binding"/>
    <property type="evidence" value="ECO:0007669"/>
    <property type="project" value="TreeGrafter"/>
</dbReference>
<keyword evidence="3" id="KW-0804">Transcription</keyword>
<dbReference type="InterPro" id="IPR050109">
    <property type="entry name" value="HTH-type_TetR-like_transc_reg"/>
</dbReference>
<protein>
    <submittedName>
        <fullName evidence="6">AcrR family transcriptional regulator</fullName>
    </submittedName>
</protein>
<accession>A0AA40SQ75</accession>
<dbReference type="RefSeq" id="WP_183499799.1">
    <property type="nucleotide sequence ID" value="NZ_BAABCO010000002.1"/>
</dbReference>
<dbReference type="Proteomes" id="UP000549113">
    <property type="component" value="Unassembled WGS sequence"/>
</dbReference>
<dbReference type="PROSITE" id="PS50977">
    <property type="entry name" value="HTH_TETR_2"/>
    <property type="match status" value="1"/>
</dbReference>
<evidence type="ECO:0000256" key="4">
    <source>
        <dbReference type="PROSITE-ProRule" id="PRU00335"/>
    </source>
</evidence>
<dbReference type="EMBL" id="JACIFH010000001">
    <property type="protein sequence ID" value="MBB4140235.1"/>
    <property type="molecule type" value="Genomic_DNA"/>
</dbReference>
<feature type="DNA-binding region" description="H-T-H motif" evidence="4">
    <location>
        <begin position="40"/>
        <end position="59"/>
    </location>
</feature>
<sequence length="209" mass="23145">MSAGARENEGLRARKQRETRNAIHRAAVDLALEHGPDGATVAAISDRADISVRTFFNYYPTKEDAIVGLHEGLPSDAELDEFRTAASGDLISDLSRLLLGVYTPDDDDLVAQRRSLIVQYPYLIQRQWVRMHGVEQRTATAVAERMRTAGDFSHLDDIDAAAEILVMTCSGALRLSIRKTIEHGGQPADVLSRLDESLHTLREVLRTLP</sequence>
<evidence type="ECO:0000256" key="2">
    <source>
        <dbReference type="ARBA" id="ARBA00023125"/>
    </source>
</evidence>
<feature type="domain" description="HTH tetR-type" evidence="5">
    <location>
        <begin position="17"/>
        <end position="77"/>
    </location>
</feature>
<reference evidence="6 7" key="1">
    <citation type="submission" date="2020-08" db="EMBL/GenBank/DDBJ databases">
        <title>Sequencing the genomes of 1000 actinobacteria strains.</title>
        <authorList>
            <person name="Klenk H.-P."/>
        </authorList>
    </citation>
    <scope>NUCLEOTIDE SEQUENCE [LARGE SCALE GENOMIC DNA]</scope>
    <source>
        <strain evidence="6 7">DSM 19600</strain>
    </source>
</reference>
<evidence type="ECO:0000256" key="3">
    <source>
        <dbReference type="ARBA" id="ARBA00023163"/>
    </source>
</evidence>
<name>A0AA40SQ75_9MICO</name>
<dbReference type="SUPFAM" id="SSF46689">
    <property type="entry name" value="Homeodomain-like"/>
    <property type="match status" value="1"/>
</dbReference>
<dbReference type="GO" id="GO:0003700">
    <property type="term" value="F:DNA-binding transcription factor activity"/>
    <property type="evidence" value="ECO:0007669"/>
    <property type="project" value="TreeGrafter"/>
</dbReference>
<evidence type="ECO:0000313" key="6">
    <source>
        <dbReference type="EMBL" id="MBB4140235.1"/>
    </source>
</evidence>
<evidence type="ECO:0000256" key="1">
    <source>
        <dbReference type="ARBA" id="ARBA00023015"/>
    </source>
</evidence>
<keyword evidence="7" id="KW-1185">Reference proteome</keyword>
<evidence type="ECO:0000313" key="7">
    <source>
        <dbReference type="Proteomes" id="UP000549113"/>
    </source>
</evidence>
<gene>
    <name evidence="6" type="ORF">BKA10_002029</name>
</gene>
<dbReference type="InterPro" id="IPR009057">
    <property type="entry name" value="Homeodomain-like_sf"/>
</dbReference>
<evidence type="ECO:0000259" key="5">
    <source>
        <dbReference type="PROSITE" id="PS50977"/>
    </source>
</evidence>
<keyword evidence="2 4" id="KW-0238">DNA-binding</keyword>
<comment type="caution">
    <text evidence="6">The sequence shown here is derived from an EMBL/GenBank/DDBJ whole genome shotgun (WGS) entry which is preliminary data.</text>
</comment>
<dbReference type="AlphaFoldDB" id="A0AA40SQ75"/>